<dbReference type="AlphaFoldDB" id="A0A3N8S596"/>
<gene>
    <name evidence="1" type="ORF">DF037_20245</name>
</gene>
<sequence length="96" mass="11086">MTATQRVSLAQRYRRFPRNPADDIDQRGKGLFKGKCNRTACIARGEGVVWWNRSTRAYYCECCKRAIDAWVDKDYDPCFEKYPHIADGVPQGGHEN</sequence>
<name>A0A3N8S596_9BURK</name>
<dbReference type="Proteomes" id="UP000269271">
    <property type="component" value="Unassembled WGS sequence"/>
</dbReference>
<evidence type="ECO:0000313" key="2">
    <source>
        <dbReference type="Proteomes" id="UP000269271"/>
    </source>
</evidence>
<dbReference type="EMBL" id="QTQX01000013">
    <property type="protein sequence ID" value="RQT26023.1"/>
    <property type="molecule type" value="Genomic_DNA"/>
</dbReference>
<evidence type="ECO:0000313" key="1">
    <source>
        <dbReference type="EMBL" id="RQT26023.1"/>
    </source>
</evidence>
<organism evidence="1 2">
    <name type="scientific">Burkholderia contaminans</name>
    <dbReference type="NCBI Taxonomy" id="488447"/>
    <lineage>
        <taxon>Bacteria</taxon>
        <taxon>Pseudomonadati</taxon>
        <taxon>Pseudomonadota</taxon>
        <taxon>Betaproteobacteria</taxon>
        <taxon>Burkholderiales</taxon>
        <taxon>Burkholderiaceae</taxon>
        <taxon>Burkholderia</taxon>
        <taxon>Burkholderia cepacia complex</taxon>
    </lineage>
</organism>
<comment type="caution">
    <text evidence="1">The sequence shown here is derived from an EMBL/GenBank/DDBJ whole genome shotgun (WGS) entry which is preliminary data.</text>
</comment>
<protein>
    <submittedName>
        <fullName evidence="1">Uncharacterized protein</fullName>
    </submittedName>
</protein>
<reference evidence="1 2" key="1">
    <citation type="submission" date="2018-08" db="EMBL/GenBank/DDBJ databases">
        <title>Comparative analysis of Burkholderia isolates from Puerto Rico.</title>
        <authorList>
            <person name="Hall C."/>
            <person name="Sahl J."/>
            <person name="Wagner D."/>
        </authorList>
    </citation>
    <scope>NUCLEOTIDE SEQUENCE [LARGE SCALE GENOMIC DNA]</scope>
    <source>
        <strain evidence="1 2">Bp9001</strain>
    </source>
</reference>
<accession>A0A3N8S596</accession>
<proteinExistence type="predicted"/>